<dbReference type="AlphaFoldDB" id="X1NNJ5"/>
<gene>
    <name evidence="1" type="ORF">S06H3_45249</name>
</gene>
<dbReference type="EMBL" id="BARV01028231">
    <property type="protein sequence ID" value="GAI45577.1"/>
    <property type="molecule type" value="Genomic_DNA"/>
</dbReference>
<name>X1NNJ5_9ZZZZ</name>
<proteinExistence type="predicted"/>
<organism evidence="1">
    <name type="scientific">marine sediment metagenome</name>
    <dbReference type="NCBI Taxonomy" id="412755"/>
    <lineage>
        <taxon>unclassified sequences</taxon>
        <taxon>metagenomes</taxon>
        <taxon>ecological metagenomes</taxon>
    </lineage>
</organism>
<sequence>MVLPGEIGTQTDMIAAGVVNYKMNVTIDNVDMVDYVVDVKLSTTPLVVASPQYISFATNIVGFTLVLASNAAGVTVMAEVLVLGY</sequence>
<evidence type="ECO:0000313" key="1">
    <source>
        <dbReference type="EMBL" id="GAI45577.1"/>
    </source>
</evidence>
<comment type="caution">
    <text evidence="1">The sequence shown here is derived from an EMBL/GenBank/DDBJ whole genome shotgun (WGS) entry which is preliminary data.</text>
</comment>
<accession>X1NNJ5</accession>
<protein>
    <submittedName>
        <fullName evidence="1">Uncharacterized protein</fullName>
    </submittedName>
</protein>
<reference evidence="1" key="1">
    <citation type="journal article" date="2014" name="Front. Microbiol.">
        <title>High frequency of phylogenetically diverse reductive dehalogenase-homologous genes in deep subseafloor sedimentary metagenomes.</title>
        <authorList>
            <person name="Kawai M."/>
            <person name="Futagami T."/>
            <person name="Toyoda A."/>
            <person name="Takaki Y."/>
            <person name="Nishi S."/>
            <person name="Hori S."/>
            <person name="Arai W."/>
            <person name="Tsubouchi T."/>
            <person name="Morono Y."/>
            <person name="Uchiyama I."/>
            <person name="Ito T."/>
            <person name="Fujiyama A."/>
            <person name="Inagaki F."/>
            <person name="Takami H."/>
        </authorList>
    </citation>
    <scope>NUCLEOTIDE SEQUENCE</scope>
    <source>
        <strain evidence="1">Expedition CK06-06</strain>
    </source>
</reference>